<dbReference type="PRINTS" id="PR00166">
    <property type="entry name" value="AROAAPRMEASE"/>
</dbReference>
<evidence type="ECO:0000256" key="5">
    <source>
        <dbReference type="ARBA" id="ARBA00022692"/>
    </source>
</evidence>
<dbReference type="PANTHER" id="PTHR46997:SF2">
    <property type="entry name" value="TYROSINE-SPECIFIC TRANSPORT SYSTEM"/>
    <property type="match status" value="1"/>
</dbReference>
<keyword evidence="4 9" id="KW-0997">Cell inner membrane</keyword>
<feature type="transmembrane region" description="Helical" evidence="9">
    <location>
        <begin position="81"/>
        <end position="100"/>
    </location>
</feature>
<feature type="transmembrane region" description="Helical" evidence="9">
    <location>
        <begin position="120"/>
        <end position="139"/>
    </location>
</feature>
<evidence type="ECO:0000313" key="10">
    <source>
        <dbReference type="EMBL" id="KXU78404.1"/>
    </source>
</evidence>
<evidence type="ECO:0000256" key="7">
    <source>
        <dbReference type="ARBA" id="ARBA00022989"/>
    </source>
</evidence>
<keyword evidence="8 9" id="KW-0472">Membrane</keyword>
<dbReference type="PIRSF" id="PIRSF006060">
    <property type="entry name" value="AA_transporter"/>
    <property type="match status" value="1"/>
</dbReference>
<dbReference type="PANTHER" id="PTHR46997">
    <property type="entry name" value="LOW AFFINITY TRYPTOPHAN PERMEASE-RELATED"/>
    <property type="match status" value="1"/>
</dbReference>
<dbReference type="InterPro" id="IPR013059">
    <property type="entry name" value="Trp_tyr_transpt"/>
</dbReference>
<evidence type="ECO:0000256" key="8">
    <source>
        <dbReference type="ARBA" id="ARBA00023136"/>
    </source>
</evidence>
<evidence type="ECO:0000313" key="11">
    <source>
        <dbReference type="Proteomes" id="UP000078435"/>
    </source>
</evidence>
<gene>
    <name evidence="10" type="ORF">LCR_04505</name>
</gene>
<comment type="similarity">
    <text evidence="9">Belongs to the amino acid/polyamine transporter 2 family. Mtr/TnaB/TyrP permease subfamily.</text>
</comment>
<organism evidence="10 11">
    <name type="scientific">Aeromonas enteropelogenes</name>
    <name type="common">Aeromonas trota</name>
    <dbReference type="NCBI Taxonomy" id="29489"/>
    <lineage>
        <taxon>Bacteria</taxon>
        <taxon>Pseudomonadati</taxon>
        <taxon>Pseudomonadota</taxon>
        <taxon>Gammaproteobacteria</taxon>
        <taxon>Aeromonadales</taxon>
        <taxon>Aeromonadaceae</taxon>
        <taxon>Aeromonas</taxon>
    </lineage>
</organism>
<proteinExistence type="inferred from homology"/>
<comment type="function">
    <text evidence="9">Involved in transporting aromatic amino acids across the cytoplasmic membrane.</text>
</comment>
<dbReference type="GO" id="GO:0003333">
    <property type="term" value="P:amino acid transmembrane transport"/>
    <property type="evidence" value="ECO:0007669"/>
    <property type="project" value="InterPro"/>
</dbReference>
<feature type="transmembrane region" description="Helical" evidence="9">
    <location>
        <begin position="311"/>
        <end position="328"/>
    </location>
</feature>
<dbReference type="Proteomes" id="UP000078435">
    <property type="component" value="Unassembled WGS sequence"/>
</dbReference>
<dbReference type="NCBIfam" id="TIGR00837">
    <property type="entry name" value="araaP"/>
    <property type="match status" value="1"/>
</dbReference>
<evidence type="ECO:0000256" key="2">
    <source>
        <dbReference type="ARBA" id="ARBA00022448"/>
    </source>
</evidence>
<sequence>MNTKTLGCTLLIAGTTIGAGMLALPLASSSLGGPATLVLMIGLWALMAFTAMLQVEASLTTGKWYLHQLADHLLGPWGKRIASFCILMLFYSLASAYISGGSSLLAQALADAGIPLSQEQAAWAFTLLFGGMVCVGTRSVDYLNRLMFTVKLVIMVAVLALLLPRTEGQHLLSMPLGQGLLLAGLPVIFTSFGFHGSIPSVMLYLGDCPKQLRRVFVWGSALPLILYVLWQVAILGLLGQEALLTNGGALDSLLASVGKLVSWPAFNQAMHLFADLALATSFLGVTLGLFDFMAKVTRRKDNWQGRTQTGLITFVPPLLFALYFPQGFIMALGYAAIALAILAVLLPVALVWQSRKQAETHHYRAPGGVLALGLAGAMGVLIVGVQVSVSMGLLPAL</sequence>
<feature type="transmembrane region" description="Helical" evidence="9">
    <location>
        <begin position="365"/>
        <end position="389"/>
    </location>
</feature>
<comment type="caution">
    <text evidence="10">The sequence shown here is derived from an EMBL/GenBank/DDBJ whole genome shotgun (WGS) entry which is preliminary data.</text>
</comment>
<comment type="subcellular location">
    <subcellularLocation>
        <location evidence="1 9">Cell inner membrane</location>
        <topology evidence="1 9">Multi-pass membrane protein</topology>
    </subcellularLocation>
</comment>
<evidence type="ECO:0000256" key="6">
    <source>
        <dbReference type="ARBA" id="ARBA00022970"/>
    </source>
</evidence>
<reference evidence="10 11" key="1">
    <citation type="submission" date="2016-02" db="EMBL/GenBank/DDBJ databases">
        <title>Draft genome sequence of Aeromonas trota strain 1999lcr isolated from cerebrospinal fluid (CSF).</title>
        <authorList>
            <person name="Dallagassa C.B."/>
            <person name="Prediger K.C."/>
            <person name="Weiss V.A."/>
            <person name="Assis F.E."/>
            <person name="Baura V."/>
            <person name="Cruz L.M."/>
            <person name="Souza E.M."/>
            <person name="Pedrosa F.O."/>
            <person name="Fadel-Picheth C.M."/>
        </authorList>
    </citation>
    <scope>NUCLEOTIDE SEQUENCE [LARGE SCALE GENOMIC DNA]</scope>
    <source>
        <strain evidence="10 11">1999lcr</strain>
    </source>
</reference>
<feature type="transmembrane region" description="Helical" evidence="9">
    <location>
        <begin position="269"/>
        <end position="290"/>
    </location>
</feature>
<keyword evidence="2 9" id="KW-0813">Transport</keyword>
<keyword evidence="5 9" id="KW-0812">Transmembrane</keyword>
<comment type="caution">
    <text evidence="9">Lacks conserved residue(s) required for the propagation of feature annotation.</text>
</comment>
<name>A0A175VCK2_AEREN</name>
<evidence type="ECO:0000256" key="9">
    <source>
        <dbReference type="RuleBase" id="RU367149"/>
    </source>
</evidence>
<feature type="transmembrane region" description="Helical" evidence="9">
    <location>
        <begin position="215"/>
        <end position="238"/>
    </location>
</feature>
<dbReference type="InterPro" id="IPR018227">
    <property type="entry name" value="Amino_acid_transport_2"/>
</dbReference>
<feature type="transmembrane region" description="Helical" evidence="9">
    <location>
        <begin position="39"/>
        <end position="60"/>
    </location>
</feature>
<keyword evidence="7 9" id="KW-1133">Transmembrane helix</keyword>
<feature type="transmembrane region" description="Helical" evidence="9">
    <location>
        <begin position="334"/>
        <end position="353"/>
    </location>
</feature>
<keyword evidence="6 9" id="KW-0029">Amino-acid transport</keyword>
<dbReference type="Pfam" id="PF03222">
    <property type="entry name" value="Trp_Tyr_perm"/>
    <property type="match status" value="1"/>
</dbReference>
<evidence type="ECO:0000256" key="3">
    <source>
        <dbReference type="ARBA" id="ARBA00022475"/>
    </source>
</evidence>
<dbReference type="AlphaFoldDB" id="A0A175VCK2"/>
<keyword evidence="3 9" id="KW-1003">Cell membrane</keyword>
<dbReference type="RefSeq" id="WP_061477519.1">
    <property type="nucleotide sequence ID" value="NZ_JMGO02000018.1"/>
</dbReference>
<accession>A0A175VCK2</accession>
<evidence type="ECO:0000256" key="1">
    <source>
        <dbReference type="ARBA" id="ARBA00004429"/>
    </source>
</evidence>
<feature type="transmembrane region" description="Helical" evidence="9">
    <location>
        <begin position="146"/>
        <end position="164"/>
    </location>
</feature>
<dbReference type="GO" id="GO:0015173">
    <property type="term" value="F:aromatic amino acid transmembrane transporter activity"/>
    <property type="evidence" value="ECO:0007669"/>
    <property type="project" value="UniProtKB-UniRule"/>
</dbReference>
<evidence type="ECO:0000256" key="4">
    <source>
        <dbReference type="ARBA" id="ARBA00022519"/>
    </source>
</evidence>
<dbReference type="Gene3D" id="1.20.1740.10">
    <property type="entry name" value="Amino acid/polyamine transporter I"/>
    <property type="match status" value="1"/>
</dbReference>
<dbReference type="EMBL" id="JMGO02000018">
    <property type="protein sequence ID" value="KXU78404.1"/>
    <property type="molecule type" value="Genomic_DNA"/>
</dbReference>
<dbReference type="OrthoDB" id="18749at2"/>
<protein>
    <recommendedName>
        <fullName evidence="9">Aromatic amino acid permease</fullName>
    </recommendedName>
</protein>
<dbReference type="GO" id="GO:0005886">
    <property type="term" value="C:plasma membrane"/>
    <property type="evidence" value="ECO:0007669"/>
    <property type="project" value="UniProtKB-SubCell"/>
</dbReference>
<feature type="transmembrane region" description="Helical" evidence="9">
    <location>
        <begin position="176"/>
        <end position="194"/>
    </location>
</feature>
<dbReference type="STRING" id="29489.VL01_19900"/>